<keyword evidence="3" id="KW-1185">Reference proteome</keyword>
<dbReference type="EMBL" id="JACAZI010000014">
    <property type="protein sequence ID" value="KAF7344783.1"/>
    <property type="molecule type" value="Genomic_DNA"/>
</dbReference>
<evidence type="ECO:0000256" key="1">
    <source>
        <dbReference type="SAM" id="MobiDB-lite"/>
    </source>
</evidence>
<dbReference type="Proteomes" id="UP000620124">
    <property type="component" value="Unassembled WGS sequence"/>
</dbReference>
<feature type="region of interest" description="Disordered" evidence="1">
    <location>
        <begin position="1"/>
        <end position="29"/>
    </location>
</feature>
<comment type="caution">
    <text evidence="2">The sequence shown here is derived from an EMBL/GenBank/DDBJ whole genome shotgun (WGS) entry which is preliminary data.</text>
</comment>
<protein>
    <submittedName>
        <fullName evidence="2">Uncharacterized protein</fullName>
    </submittedName>
</protein>
<sequence>MDGEDDDGVDHSLAHIPSSGMKVVASRKGKVEQIEWDEELEELEREKASTEAIWGAYYLKSSFRAKSEKLRKSAPGRPHPASSSVVEAPPLHLPDGSQPPPKGAKEEMQDFLDDLLT</sequence>
<feature type="region of interest" description="Disordered" evidence="1">
    <location>
        <begin position="68"/>
        <end position="117"/>
    </location>
</feature>
<dbReference type="OrthoDB" id="2505473at2759"/>
<proteinExistence type="predicted"/>
<organism evidence="2 3">
    <name type="scientific">Mycena venus</name>
    <dbReference type="NCBI Taxonomy" id="2733690"/>
    <lineage>
        <taxon>Eukaryota</taxon>
        <taxon>Fungi</taxon>
        <taxon>Dikarya</taxon>
        <taxon>Basidiomycota</taxon>
        <taxon>Agaricomycotina</taxon>
        <taxon>Agaricomycetes</taxon>
        <taxon>Agaricomycetidae</taxon>
        <taxon>Agaricales</taxon>
        <taxon>Marasmiineae</taxon>
        <taxon>Mycenaceae</taxon>
        <taxon>Mycena</taxon>
    </lineage>
</organism>
<gene>
    <name evidence="2" type="ORF">MVEN_01639400</name>
</gene>
<dbReference type="AlphaFoldDB" id="A0A8H6XNX0"/>
<evidence type="ECO:0000313" key="2">
    <source>
        <dbReference type="EMBL" id="KAF7344783.1"/>
    </source>
</evidence>
<reference evidence="2" key="1">
    <citation type="submission" date="2020-05" db="EMBL/GenBank/DDBJ databases">
        <title>Mycena genomes resolve the evolution of fungal bioluminescence.</title>
        <authorList>
            <person name="Tsai I.J."/>
        </authorList>
    </citation>
    <scope>NUCLEOTIDE SEQUENCE</scope>
    <source>
        <strain evidence="2">CCC161011</strain>
    </source>
</reference>
<name>A0A8H6XNX0_9AGAR</name>
<evidence type="ECO:0000313" key="3">
    <source>
        <dbReference type="Proteomes" id="UP000620124"/>
    </source>
</evidence>
<accession>A0A8H6XNX0</accession>